<evidence type="ECO:0000256" key="1">
    <source>
        <dbReference type="ARBA" id="ARBA00008070"/>
    </source>
</evidence>
<keyword evidence="6" id="KW-1185">Reference proteome</keyword>
<dbReference type="InterPro" id="IPR015943">
    <property type="entry name" value="WD40/YVTN_repeat-like_dom_sf"/>
</dbReference>
<proteinExistence type="inferred from homology"/>
<dbReference type="PANTHER" id="PTHR10241">
    <property type="entry name" value="LETHAL 2 GIANT LARVAE PROTEIN"/>
    <property type="match status" value="1"/>
</dbReference>
<dbReference type="GeneID" id="28850802"/>
<keyword evidence="2" id="KW-0268">Exocytosis</keyword>
<dbReference type="Proteomes" id="UP000078397">
    <property type="component" value="Unassembled WGS sequence"/>
</dbReference>
<gene>
    <name evidence="5" type="ORF">VFPPC_08038</name>
</gene>
<dbReference type="Pfam" id="PF08596">
    <property type="entry name" value="Lgl_C"/>
    <property type="match status" value="1"/>
</dbReference>
<feature type="repeat" description="WD" evidence="3">
    <location>
        <begin position="242"/>
        <end position="271"/>
    </location>
</feature>
<dbReference type="OrthoDB" id="19944at2759"/>
<keyword evidence="3" id="KW-0853">WD repeat</keyword>
<dbReference type="GO" id="GO:0019905">
    <property type="term" value="F:syntaxin binding"/>
    <property type="evidence" value="ECO:0007669"/>
    <property type="project" value="TreeGrafter"/>
</dbReference>
<evidence type="ECO:0000313" key="6">
    <source>
        <dbReference type="Proteomes" id="UP000078397"/>
    </source>
</evidence>
<dbReference type="KEGG" id="pchm:VFPPC_08038"/>
<dbReference type="RefSeq" id="XP_018143578.1">
    <property type="nucleotide sequence ID" value="XM_018286808.1"/>
</dbReference>
<sequence length="989" mass="107923">MSSFLRSKQAGIQNDLSASIRPELLMPDEQARYGINSQIGCLGYDPVQSLLAIGTKETRFGPGKISVFGQRRVQKTLQPSRPTSFHFVQFSANKIVSLDTKNELGLWDLDTGSRLATQVISGGTAVALVTDPMLDWAFIGLQNGEVLAYDLDRRNLVRSFRLPNFWHQKDSSGRPAPLICMSMHPRDAGKLLLGFAHGAVIYSFKQNKPVQFLEYVLPAGAPGGNSLGIDTTRRPRLTHALWHPSGTFIVTAHEDGSLVLWDPKEQKIITARTLKDNGVHHPAPNSAKTSFSEPFTKVVWCCKANCEDTGLLVAGGETSNTSPRNLTFIELGLTPMYTTSSWQALSDYFMGKRQVPLSLPPGAQAVDFLLIPRSSPHFAGAQDPIAVIVLLSSGELITMSFPSGYPISPTNQLHPSMFFVHPFITKVNVSSLERPRWLTMTERRDQGEPLLKGGAEAQRPKKRFEERTIIQAAHGDSTIHIWDSGHADEIENGGQLQVDVARTLDRYDDIDITAMSMSSGTGDFAVGTRTGEAIVYKWGGNRFYGRDVPQQLDPNPKGLTDISSRAEPTLKEGLQPYILYEMMQGPITAIQASNVGFVAVGSELGFLTLIDLRGPNIFYQAPMTDFAKQDKRSSFFKREHHHRAKDEPQKEWPVVIEFGVMTLDEDKYSSICCFVGTNLGKVITFKLLPAAGGAYTAQLAGVVVFDGAVISLSPINAQTGKPALATGSIVGSLREGKQVDGALVAVTEKEMRVFRPATSKGASREFDDILCRAASVAELELQGFAVVALLADQSVRAYSIPGLKDLGKAELPMIDPTMSKLSVVTQTGDIFAWTGPSEMSVIHVWGSGKPLQQSPDIMINPDLQCPPRPTISNVQWISGTQYVSPLDLDVLVGGPDRPPSKRMLDAAAAERRATAGGTAAVAGGVAASQETWGSYLSRQVNERTEKLTFLNSGVDTLQDQSQAWADDINKFVNQQKRNLVMGSIKSKFF</sequence>
<dbReference type="GO" id="GO:0005886">
    <property type="term" value="C:plasma membrane"/>
    <property type="evidence" value="ECO:0007669"/>
    <property type="project" value="TreeGrafter"/>
</dbReference>
<name>A0A179FMV4_METCM</name>
<evidence type="ECO:0000256" key="2">
    <source>
        <dbReference type="ARBA" id="ARBA00022483"/>
    </source>
</evidence>
<dbReference type="InterPro" id="IPR013905">
    <property type="entry name" value="Lgl_C_dom"/>
</dbReference>
<dbReference type="Gene3D" id="2.130.10.10">
    <property type="entry name" value="YVTN repeat-like/Quinoprotein amine dehydrogenase"/>
    <property type="match status" value="2"/>
</dbReference>
<dbReference type="AlphaFoldDB" id="A0A179FMV4"/>
<dbReference type="InterPro" id="IPR001680">
    <property type="entry name" value="WD40_rpt"/>
</dbReference>
<dbReference type="STRING" id="1380566.A0A179FMV4"/>
<accession>A0A179FMV4</accession>
<dbReference type="GO" id="GO:0006887">
    <property type="term" value="P:exocytosis"/>
    <property type="evidence" value="ECO:0007669"/>
    <property type="project" value="UniProtKB-KW"/>
</dbReference>
<dbReference type="PROSITE" id="PS50082">
    <property type="entry name" value="WD_REPEATS_2"/>
    <property type="match status" value="1"/>
</dbReference>
<dbReference type="InterPro" id="IPR036322">
    <property type="entry name" value="WD40_repeat_dom_sf"/>
</dbReference>
<dbReference type="GO" id="GO:0005737">
    <property type="term" value="C:cytoplasm"/>
    <property type="evidence" value="ECO:0007669"/>
    <property type="project" value="TreeGrafter"/>
</dbReference>
<evidence type="ECO:0000259" key="4">
    <source>
        <dbReference type="Pfam" id="PF08596"/>
    </source>
</evidence>
<dbReference type="GO" id="GO:0005096">
    <property type="term" value="F:GTPase activator activity"/>
    <property type="evidence" value="ECO:0007669"/>
    <property type="project" value="TreeGrafter"/>
</dbReference>
<dbReference type="EMBL" id="LSBJ02000004">
    <property type="protein sequence ID" value="OAQ66491.1"/>
    <property type="molecule type" value="Genomic_DNA"/>
</dbReference>
<reference evidence="5 6" key="1">
    <citation type="journal article" date="2016" name="PLoS Pathog.">
        <title>Biosynthesis of antibiotic leucinostatins in bio-control fungus Purpureocillium lilacinum and their inhibition on phytophthora revealed by genome mining.</title>
        <authorList>
            <person name="Wang G."/>
            <person name="Liu Z."/>
            <person name="Lin R."/>
            <person name="Li E."/>
            <person name="Mao Z."/>
            <person name="Ling J."/>
            <person name="Yang Y."/>
            <person name="Yin W.B."/>
            <person name="Xie B."/>
        </authorList>
    </citation>
    <scope>NUCLEOTIDE SEQUENCE [LARGE SCALE GENOMIC DNA]</scope>
    <source>
        <strain evidence="5">170</strain>
    </source>
</reference>
<dbReference type="GO" id="GO:0006893">
    <property type="term" value="P:Golgi to plasma membrane transport"/>
    <property type="evidence" value="ECO:0007669"/>
    <property type="project" value="TreeGrafter"/>
</dbReference>
<protein>
    <submittedName>
        <fullName evidence="5">SNARE-dependent exocytosis protein (Sro7)</fullName>
    </submittedName>
</protein>
<dbReference type="PANTHER" id="PTHR10241:SF25">
    <property type="entry name" value="TOMOSYN, ISOFORM C"/>
    <property type="match status" value="1"/>
</dbReference>
<dbReference type="SUPFAM" id="SSF50978">
    <property type="entry name" value="WD40 repeat-like"/>
    <property type="match status" value="2"/>
</dbReference>
<dbReference type="GO" id="GO:0045159">
    <property type="term" value="F:myosin II binding"/>
    <property type="evidence" value="ECO:0007669"/>
    <property type="project" value="TreeGrafter"/>
</dbReference>
<organism evidence="5 6">
    <name type="scientific">Pochonia chlamydosporia 170</name>
    <dbReference type="NCBI Taxonomy" id="1380566"/>
    <lineage>
        <taxon>Eukaryota</taxon>
        <taxon>Fungi</taxon>
        <taxon>Dikarya</taxon>
        <taxon>Ascomycota</taxon>
        <taxon>Pezizomycotina</taxon>
        <taxon>Sordariomycetes</taxon>
        <taxon>Hypocreomycetidae</taxon>
        <taxon>Hypocreales</taxon>
        <taxon>Clavicipitaceae</taxon>
        <taxon>Pochonia</taxon>
    </lineage>
</organism>
<comment type="similarity">
    <text evidence="1">Belongs to the WD repeat L(2)GL family.</text>
</comment>
<evidence type="ECO:0000256" key="3">
    <source>
        <dbReference type="PROSITE-ProRule" id="PRU00221"/>
    </source>
</evidence>
<evidence type="ECO:0000313" key="5">
    <source>
        <dbReference type="EMBL" id="OAQ66491.1"/>
    </source>
</evidence>
<feature type="domain" description="Lethal giant larvae (Lgl)-like C-terminal" evidence="4">
    <location>
        <begin position="510"/>
        <end position="901"/>
    </location>
</feature>
<comment type="caution">
    <text evidence="5">The sequence shown here is derived from an EMBL/GenBank/DDBJ whole genome shotgun (WGS) entry which is preliminary data.</text>
</comment>